<reference evidence="17 18" key="1">
    <citation type="journal article" date="2014" name="Nat. Genet.">
        <title>Genome and transcriptome of the porcine whipworm Trichuris suis.</title>
        <authorList>
            <person name="Jex A.R."/>
            <person name="Nejsum P."/>
            <person name="Schwarz E.M."/>
            <person name="Hu L."/>
            <person name="Young N.D."/>
            <person name="Hall R.S."/>
            <person name="Korhonen P.K."/>
            <person name="Liao S."/>
            <person name="Thamsborg S."/>
            <person name="Xia J."/>
            <person name="Xu P."/>
            <person name="Wang S."/>
            <person name="Scheerlinck J.P."/>
            <person name="Hofmann A."/>
            <person name="Sternberg P.W."/>
            <person name="Wang J."/>
            <person name="Gasser R.B."/>
        </authorList>
    </citation>
    <scope>NUCLEOTIDE SEQUENCE [LARGE SCALE GENOMIC DNA]</scope>
    <source>
        <strain evidence="17">DCEP-RM93M</strain>
    </source>
</reference>
<keyword evidence="3" id="KW-0677">Repeat</keyword>
<feature type="region of interest" description="Disordered" evidence="14">
    <location>
        <begin position="934"/>
        <end position="973"/>
    </location>
</feature>
<dbReference type="InterPro" id="IPR051968">
    <property type="entry name" value="ZnFinger_Homeobox_TR"/>
</dbReference>
<evidence type="ECO:0000256" key="4">
    <source>
        <dbReference type="ARBA" id="ARBA00022771"/>
    </source>
</evidence>
<dbReference type="PROSITE" id="PS00028">
    <property type="entry name" value="ZINC_FINGER_C2H2_1"/>
    <property type="match status" value="12"/>
</dbReference>
<evidence type="ECO:0000256" key="14">
    <source>
        <dbReference type="SAM" id="MobiDB-lite"/>
    </source>
</evidence>
<feature type="compositionally biased region" description="Low complexity" evidence="14">
    <location>
        <begin position="1851"/>
        <end position="1881"/>
    </location>
</feature>
<evidence type="ECO:0000256" key="6">
    <source>
        <dbReference type="ARBA" id="ARBA00023015"/>
    </source>
</evidence>
<evidence type="ECO:0000259" key="16">
    <source>
        <dbReference type="PROSITE" id="PS50157"/>
    </source>
</evidence>
<feature type="domain" description="Homeobox" evidence="15">
    <location>
        <begin position="2360"/>
        <end position="2420"/>
    </location>
</feature>
<dbReference type="InterPro" id="IPR036236">
    <property type="entry name" value="Znf_C2H2_sf"/>
</dbReference>
<dbReference type="SMART" id="SM00451">
    <property type="entry name" value="ZnF_U1"/>
    <property type="match status" value="7"/>
</dbReference>
<evidence type="ECO:0008006" key="19">
    <source>
        <dbReference type="Google" id="ProtNLM"/>
    </source>
</evidence>
<feature type="compositionally biased region" description="Polar residues" evidence="14">
    <location>
        <begin position="1213"/>
        <end position="1226"/>
    </location>
</feature>
<dbReference type="GO" id="GO:0000978">
    <property type="term" value="F:RNA polymerase II cis-regulatory region sequence-specific DNA binding"/>
    <property type="evidence" value="ECO:0007669"/>
    <property type="project" value="TreeGrafter"/>
</dbReference>
<dbReference type="SUPFAM" id="SSF57667">
    <property type="entry name" value="beta-beta-alpha zinc fingers"/>
    <property type="match status" value="3"/>
</dbReference>
<feature type="compositionally biased region" description="Polar residues" evidence="14">
    <location>
        <begin position="943"/>
        <end position="961"/>
    </location>
</feature>
<feature type="region of interest" description="Disordered" evidence="14">
    <location>
        <begin position="2330"/>
        <end position="2369"/>
    </location>
</feature>
<dbReference type="PROSITE" id="PS00027">
    <property type="entry name" value="HOMEOBOX_1"/>
    <property type="match status" value="2"/>
</dbReference>
<feature type="region of interest" description="Disordered" evidence="14">
    <location>
        <begin position="2741"/>
        <end position="2762"/>
    </location>
</feature>
<dbReference type="PROSITE" id="PS50071">
    <property type="entry name" value="HOMEOBOX_2"/>
    <property type="match status" value="4"/>
</dbReference>
<feature type="domain" description="C2H2-type" evidence="16">
    <location>
        <begin position="1092"/>
        <end position="1121"/>
    </location>
</feature>
<proteinExistence type="predicted"/>
<dbReference type="GO" id="GO:0008270">
    <property type="term" value="F:zinc ion binding"/>
    <property type="evidence" value="ECO:0007669"/>
    <property type="project" value="UniProtKB-KW"/>
</dbReference>
<keyword evidence="9" id="KW-0804">Transcription</keyword>
<dbReference type="CDD" id="cd00086">
    <property type="entry name" value="homeodomain"/>
    <property type="match status" value="4"/>
</dbReference>
<evidence type="ECO:0000256" key="11">
    <source>
        <dbReference type="PROSITE-ProRule" id="PRU00042"/>
    </source>
</evidence>
<feature type="DNA-binding region" description="Homeobox" evidence="12">
    <location>
        <begin position="1881"/>
        <end position="1940"/>
    </location>
</feature>
<dbReference type="InterPro" id="IPR009057">
    <property type="entry name" value="Homeodomain-like_sf"/>
</dbReference>
<dbReference type="InterPro" id="IPR003604">
    <property type="entry name" value="Matrin/U1-like-C_Znf_C2H2"/>
</dbReference>
<keyword evidence="8 12" id="KW-0371">Homeobox</keyword>
<dbReference type="PROSITE" id="PS50157">
    <property type="entry name" value="ZINC_FINGER_C2H2_2"/>
    <property type="match status" value="7"/>
</dbReference>
<feature type="compositionally biased region" description="Low complexity" evidence="14">
    <location>
        <begin position="962"/>
        <end position="971"/>
    </location>
</feature>
<feature type="compositionally biased region" description="Polar residues" evidence="14">
    <location>
        <begin position="1982"/>
        <end position="1992"/>
    </location>
</feature>
<keyword evidence="6" id="KW-0805">Transcription regulation</keyword>
<dbReference type="PANTHER" id="PTHR45891:SF3">
    <property type="entry name" value="ZINC FINGER PROTEIN 2"/>
    <property type="match status" value="1"/>
</dbReference>
<feature type="compositionally biased region" description="Polar residues" evidence="14">
    <location>
        <begin position="2332"/>
        <end position="2359"/>
    </location>
</feature>
<feature type="domain" description="C2H2-type" evidence="16">
    <location>
        <begin position="1449"/>
        <end position="1478"/>
    </location>
</feature>
<evidence type="ECO:0000256" key="1">
    <source>
        <dbReference type="ARBA" id="ARBA00004123"/>
    </source>
</evidence>
<evidence type="ECO:0000256" key="3">
    <source>
        <dbReference type="ARBA" id="ARBA00022737"/>
    </source>
</evidence>
<evidence type="ECO:0000256" key="7">
    <source>
        <dbReference type="ARBA" id="ARBA00023125"/>
    </source>
</evidence>
<dbReference type="SMART" id="SM00355">
    <property type="entry name" value="ZnF_C2H2"/>
    <property type="match status" value="20"/>
</dbReference>
<dbReference type="Pfam" id="PF00046">
    <property type="entry name" value="Homeodomain"/>
    <property type="match status" value="4"/>
</dbReference>
<feature type="DNA-binding region" description="Homeobox" evidence="12">
    <location>
        <begin position="2149"/>
        <end position="2208"/>
    </location>
</feature>
<evidence type="ECO:0000259" key="15">
    <source>
        <dbReference type="PROSITE" id="PS50071"/>
    </source>
</evidence>
<evidence type="ECO:0000256" key="2">
    <source>
        <dbReference type="ARBA" id="ARBA00022723"/>
    </source>
</evidence>
<evidence type="ECO:0000256" key="13">
    <source>
        <dbReference type="RuleBase" id="RU000682"/>
    </source>
</evidence>
<feature type="domain" description="Homeobox" evidence="15">
    <location>
        <begin position="2615"/>
        <end position="2675"/>
    </location>
</feature>
<evidence type="ECO:0000256" key="8">
    <source>
        <dbReference type="ARBA" id="ARBA00023155"/>
    </source>
</evidence>
<dbReference type="PANTHER" id="PTHR45891">
    <property type="entry name" value="ZINC FINGER HOMEOBOX PROTEIN"/>
    <property type="match status" value="1"/>
</dbReference>
<keyword evidence="5" id="KW-0862">Zinc</keyword>
<feature type="domain" description="Homeobox" evidence="15">
    <location>
        <begin position="1879"/>
        <end position="1939"/>
    </location>
</feature>
<evidence type="ECO:0000256" key="10">
    <source>
        <dbReference type="ARBA" id="ARBA00023242"/>
    </source>
</evidence>
<feature type="region of interest" description="Disordered" evidence="14">
    <location>
        <begin position="1826"/>
        <end position="1887"/>
    </location>
</feature>
<feature type="domain" description="Homeobox" evidence="15">
    <location>
        <begin position="2147"/>
        <end position="2207"/>
    </location>
</feature>
<name>A0A085MN66_9BILA</name>
<feature type="DNA-binding region" description="Homeobox" evidence="12">
    <location>
        <begin position="2617"/>
        <end position="2676"/>
    </location>
</feature>
<feature type="region of interest" description="Disordered" evidence="14">
    <location>
        <begin position="1982"/>
        <end position="2033"/>
    </location>
</feature>
<evidence type="ECO:0000256" key="5">
    <source>
        <dbReference type="ARBA" id="ARBA00022833"/>
    </source>
</evidence>
<feature type="region of interest" description="Disordered" evidence="14">
    <location>
        <begin position="786"/>
        <end position="805"/>
    </location>
</feature>
<dbReference type="EMBL" id="KL363183">
    <property type="protein sequence ID" value="KFD58662.1"/>
    <property type="molecule type" value="Genomic_DNA"/>
</dbReference>
<dbReference type="Gene3D" id="1.10.10.60">
    <property type="entry name" value="Homeodomain-like"/>
    <property type="match status" value="4"/>
</dbReference>
<dbReference type="FunFam" id="1.10.10.60:FF:000064">
    <property type="entry name" value="Zinc finger homeobox protein 4"/>
    <property type="match status" value="1"/>
</dbReference>
<feature type="region of interest" description="Disordered" evidence="14">
    <location>
        <begin position="2499"/>
        <end position="2535"/>
    </location>
</feature>
<gene>
    <name evidence="17" type="ORF">M513_00355</name>
</gene>
<dbReference type="FunFam" id="3.30.160.60:FF:000081">
    <property type="entry name" value="Zinc finger homeobox protein 4"/>
    <property type="match status" value="1"/>
</dbReference>
<organism evidence="17 18">
    <name type="scientific">Trichuris suis</name>
    <name type="common">pig whipworm</name>
    <dbReference type="NCBI Taxonomy" id="68888"/>
    <lineage>
        <taxon>Eukaryota</taxon>
        <taxon>Metazoa</taxon>
        <taxon>Ecdysozoa</taxon>
        <taxon>Nematoda</taxon>
        <taxon>Enoplea</taxon>
        <taxon>Dorylaimia</taxon>
        <taxon>Trichinellida</taxon>
        <taxon>Trichuridae</taxon>
        <taxon>Trichuris</taxon>
    </lineage>
</organism>
<dbReference type="SUPFAM" id="SSF46689">
    <property type="entry name" value="Homeodomain-like"/>
    <property type="match status" value="4"/>
</dbReference>
<dbReference type="InterPro" id="IPR013087">
    <property type="entry name" value="Znf_C2H2_type"/>
</dbReference>
<feature type="compositionally biased region" description="Polar residues" evidence="14">
    <location>
        <begin position="2510"/>
        <end position="2528"/>
    </location>
</feature>
<feature type="domain" description="C2H2-type" evidence="16">
    <location>
        <begin position="1289"/>
        <end position="1320"/>
    </location>
</feature>
<protein>
    <recommendedName>
        <fullName evidence="19">Homeobox domain protein</fullName>
    </recommendedName>
</protein>
<dbReference type="SMART" id="SM00389">
    <property type="entry name" value="HOX"/>
    <property type="match status" value="4"/>
</dbReference>
<comment type="subcellular location">
    <subcellularLocation>
        <location evidence="1 12 13">Nucleus</location>
    </subcellularLocation>
</comment>
<evidence type="ECO:0000313" key="18">
    <source>
        <dbReference type="Proteomes" id="UP000030764"/>
    </source>
</evidence>
<feature type="region of interest" description="Disordered" evidence="14">
    <location>
        <begin position="1206"/>
        <end position="1226"/>
    </location>
</feature>
<feature type="domain" description="C2H2-type" evidence="16">
    <location>
        <begin position="2304"/>
        <end position="2332"/>
    </location>
</feature>
<feature type="compositionally biased region" description="Polar residues" evidence="14">
    <location>
        <begin position="787"/>
        <end position="803"/>
    </location>
</feature>
<sequence length="2964" mass="327623">MLPMAATAGSRQDEGCPYTDPAIFTGQQLPIISEAAKERGGVSTTWSMDCTLSQNAICKQSRADTCASALTKTESPYNGIISIETASPSSPGERDDLDLDNAKSHAVLGWIGYNSDSGVAYVFECCEDSSSKSGNTNFEKSLTQQAALTLSRETIDSSPTGPIAYLRHWKWALAQATSGDGYELQQRRHFKLEPLEKMSNACNYPACESVDQCIFLCLLCKLRFLRAACFLDHCSTLHKMDEGEERNLFTGASASAVLLPDFENGGRALLLCMEDVPWSSCEHELAKSDDENAVNKSEPKPNSAVPVEIPLVKSKNDREKGCQQAVAWKTFRISNGQAGFAFKHCDTATNSVSPEHSSTTSVSSPYSPYAVVPANLASLQPASSCTVVAQSRNSAKTLKCPKCNWHYKYHETLEIHMKEKHSDNEVSCVYCLTSQPHPRLARGENYICGYKPYRCDICRYSTTTKGNLAIHMQSDKHLNNAQELQQAQFLSGREADSNASHVAAIVGIVPCKSPPCLPAASGSVTGDDHLSTISCQQSNKRGPIFRCDICNYETCIARNLRIHMTSEKHSQNSVLLNQQSAASFEQCNGLTVDRMSAKLFDWTNAPPARSDIQPCMSTESAVNECEDGDEMLTQFAEKPESLAACFDVDSAMRPFQCCICLDFTCESVEEIVKHVSSDRTQANDSDVSHLAGNYVCNLCKYKTQLKANFALHMKTEKHLQRLQLMNHIQEGSMLKEWRLQFLNHTNPVQLRCVACNEFCDNLYKLQLHVTSTRHKYCLRALEKVRNGPQTSSHSGQLDAPDSTSDLRNRDQRALYCVLCRFATTERKRMFGHLLSVDHAEAVNEILASMEINSACVGAKLSDQDNSAMPDWIEERPCGRDDKLPSLSKETSENDFADRRTTERDDSFPSGVVVPATTQPCSAAALSSSFDTMSRLTNEDDPFDQSSSYDATPSVSNREQMPSANASGSSSAPEVSEKLVSEVCPLCQREVGSQTSMEEHLLCVTLLLFICFFRMRHCSAFEQTVFLQNVHSVTTEGVSRLLQLLPSSCKTDTDDSSSTTQNALTSNVPSGACYSSTSAISSVSEETNEGQKFSCPRCSRVFPDLQVLYAHQADSGHAEQGISPSGVLQYMCWWRGCSRYFPSVAAVGAHFREIHARTNGWAESRRFYCTDCDMVFVTGDFLRLHKAYHHNSQDDLLALAKLQNSPEEAHEQGEVTSVNGSVNLRTSESPSYGTDAIEYGQSDGFASANLSGSAEEDSNDDLLYTGIDEDELNSNSAASEAYNNDKSRQFRCHRCKMAFTRQVYLTIHNRGLMHRHCGKTQSMPDKYYSSDRPYKCELCRESFTQKSILLVHFNSVSHLYKLKKLLVAKASAVCSQNINQATLAALSRYHPNALLSSSPAFLDGLLSSISNGVLPFCPTSASQNLAPQVGDISLLNVSNVQPRGNTPKRFRCNICHLSYSNRQNLSVHLRSVAHQAKLTHNQGLVKSFGLNQRQLSGRDDTLVGEPDENVGLQGSKNAVYSQGATGLAVSPNASDDCTNAELSVAGPSGNYFDQDSDVNCTERDENLNAIEEVMQQVTLKGYSKPVSRTSWKSLLEEYGFEIAMQYNESSCRKLNLSESRCQSPADNEEIQPPLAKKSHSSFDSTASSIWIKEMAIPAGPENHPELLRCRCAFCDEEFSGVLILKAHVEQRHHEMVPEKEISQVVAAFRKAYERKRMMEQSRIDTTASVRDCEENQGRGSRQSNPYEIEPPMSAFATSSVDTFPSALAAVDSSAVAAAAASLFCASAANVGFGFGVPFPLLGLPFNPYTLPNPYVAGVSPLNSPMAQRPLDMLSSNANPTLAPRSSAKSYMPTNASTANAPTAPSLFAPQQQRQQQQQQQQQKRARTRITDDQLKILREYFDINNSPSEEQVEEMSKKSGLPQKVIKHWFRNTLFKERQRSKDSPYNFSIPPSFSIDLEEYEKTGEAKVIPLNSEFTLASKAASQGNTATDEPTSCVRADGQEGGVKTENSDPISSITADPSSPADESSPTEFSKECSVSSCKSSLTDSNSVSRANVDSLQDFNNISQGTVDSLNNLTVLFSRHDGFAKGIAPLPALQYPLGGSGSGFFSPCVGTLQGASGAAAASLSGLVSHLSAPQQLPVNLNCGGARRANRTRFTEEQVKVLQEFFEQNAYPKDDDLELLSKKLNLSPRVIVVWFQNARQKARKIYENQPPDSEDRFSRTPGLNYECKSCHLVFLRYYELIKHHKSGCGRLTGAKMDSKPDLVGELSPTAGSSKRCSSEEPYRQEEGSICSPTNEVRMDDQYVCHLCPARFGLSEQLSRHEWEVHREQTDLWSQTPTQTSTSVEETTFSATSGSSGDESQRRHRTKISPQNVEKLLAHYCKDPNPSSEVMHQIAEEVGISKRVVQVWYQNTRARERRAQGAHKGERSFNKRCPFCGILFHNKHVMMGHITERHAQQFRTTEVNIDCLPDAEEVPTISTFSLPTYLLAATTARSQYEETALVDNEQRSESAPLQQSSACEPNSTDTGGLSGDEAPLDLSLSVKLHNSCYGTSSQSLDGYFRNVSQENRQYASTSVTSRDEDLNHVVSGEDNEVTSRSCSPSPSSQQRFLAALARPQKRFRTHLTPSQVKVMRYLFQDYKTPTMSECEMLGAQIGLHKRVVQVWFQNARAKERKAIFTGGNSSIGSSRQVTRSESGRSSTRCALCNIAYTSGQIIQDHIFTKKHIDRVKLAIGEIVNSTRRDSLEGPSKAREDNRVQQNANAHADRLQVRSEGFCEMPMADAALTSSLTQNLIPYIYPAGVMPVAYYSGLPAPMVYSNNFAGFPSAGNLLYDPNINGTPVSVLQIPQSVRERIIAALKDSKTFVARFTQDGKTVSDLVKSLSAKDRISLSACDLEVGWSCRQCVTVFQSEHQFDCHKRLFCRTIEPAFKLVQTYYQCTLCKVRFAMQADFREHCNTAEHLQRVQ</sequence>
<feature type="region of interest" description="Disordered" evidence="14">
    <location>
        <begin position="869"/>
        <end position="914"/>
    </location>
</feature>
<evidence type="ECO:0000313" key="17">
    <source>
        <dbReference type="EMBL" id="KFD58662.1"/>
    </source>
</evidence>
<feature type="compositionally biased region" description="Low complexity" evidence="14">
    <location>
        <begin position="2596"/>
        <end position="2605"/>
    </location>
</feature>
<dbReference type="GO" id="GO:0005634">
    <property type="term" value="C:nucleus"/>
    <property type="evidence" value="ECO:0007669"/>
    <property type="project" value="UniProtKB-SubCell"/>
</dbReference>
<dbReference type="FunFam" id="1.10.10.60:FF:000080">
    <property type="entry name" value="Zinc finger homeobox protein 2"/>
    <property type="match status" value="1"/>
</dbReference>
<feature type="domain" description="C2H2-type" evidence="16">
    <location>
        <begin position="1166"/>
        <end position="1193"/>
    </location>
</feature>
<dbReference type="InterPro" id="IPR001356">
    <property type="entry name" value="HD"/>
</dbReference>
<feature type="DNA-binding region" description="Homeobox" evidence="12">
    <location>
        <begin position="2362"/>
        <end position="2421"/>
    </location>
</feature>
<keyword evidence="10 12" id="KW-0539">Nucleus</keyword>
<feature type="region of interest" description="Disordered" evidence="14">
    <location>
        <begin position="2267"/>
        <end position="2290"/>
    </location>
</feature>
<feature type="domain" description="C2H2-type" evidence="16">
    <location>
        <begin position="1333"/>
        <end position="1357"/>
    </location>
</feature>
<evidence type="ECO:0000256" key="12">
    <source>
        <dbReference type="PROSITE-ProRule" id="PRU00108"/>
    </source>
</evidence>
<dbReference type="Gene3D" id="3.30.160.60">
    <property type="entry name" value="Classic Zinc Finger"/>
    <property type="match status" value="3"/>
</dbReference>
<feature type="domain" description="C2H2-type" evidence="16">
    <location>
        <begin position="398"/>
        <end position="426"/>
    </location>
</feature>
<keyword evidence="7 12" id="KW-0238">DNA-binding</keyword>
<feature type="region of interest" description="Disordered" evidence="14">
    <location>
        <begin position="2571"/>
        <end position="2605"/>
    </location>
</feature>
<feature type="compositionally biased region" description="Basic and acidic residues" evidence="14">
    <location>
        <begin position="872"/>
        <end position="906"/>
    </location>
</feature>
<feature type="compositionally biased region" description="Basic and acidic residues" evidence="14">
    <location>
        <begin position="2741"/>
        <end position="2755"/>
    </location>
</feature>
<keyword evidence="18" id="KW-1185">Reference proteome</keyword>
<dbReference type="Pfam" id="PF00096">
    <property type="entry name" value="zf-C2H2"/>
    <property type="match status" value="1"/>
</dbReference>
<feature type="compositionally biased region" description="Low complexity" evidence="14">
    <location>
        <begin position="2017"/>
        <end position="2033"/>
    </location>
</feature>
<evidence type="ECO:0000256" key="9">
    <source>
        <dbReference type="ARBA" id="ARBA00023163"/>
    </source>
</evidence>
<feature type="compositionally biased region" description="Basic and acidic residues" evidence="14">
    <location>
        <begin position="2278"/>
        <end position="2288"/>
    </location>
</feature>
<keyword evidence="2" id="KW-0479">Metal-binding</keyword>
<feature type="region of interest" description="Disordered" evidence="14">
    <location>
        <begin position="1718"/>
        <end position="1746"/>
    </location>
</feature>
<dbReference type="InterPro" id="IPR017970">
    <property type="entry name" value="Homeobox_CS"/>
</dbReference>
<dbReference type="Proteomes" id="UP000030764">
    <property type="component" value="Unassembled WGS sequence"/>
</dbReference>
<accession>A0A085MN66</accession>
<dbReference type="GO" id="GO:0000981">
    <property type="term" value="F:DNA-binding transcription factor activity, RNA polymerase II-specific"/>
    <property type="evidence" value="ECO:0007669"/>
    <property type="project" value="InterPro"/>
</dbReference>
<keyword evidence="4 11" id="KW-0863">Zinc-finger</keyword>